<gene>
    <name evidence="1" type="ORF">ED236_08330</name>
</gene>
<dbReference type="Proteomes" id="UP000275137">
    <property type="component" value="Unassembled WGS sequence"/>
</dbReference>
<comment type="caution">
    <text evidence="1">The sequence shown here is derived from an EMBL/GenBank/DDBJ whole genome shotgun (WGS) entry which is preliminary data.</text>
</comment>
<evidence type="ECO:0000313" key="1">
    <source>
        <dbReference type="EMBL" id="ROH85742.1"/>
    </source>
</evidence>
<dbReference type="RefSeq" id="WP_123237516.1">
    <property type="nucleotide sequence ID" value="NZ_RJVP01000004.1"/>
</dbReference>
<organism evidence="1 2">
    <name type="scientific">Pseudomethylobacillus aquaticus</name>
    <dbReference type="NCBI Taxonomy" id="2676064"/>
    <lineage>
        <taxon>Bacteria</taxon>
        <taxon>Pseudomonadati</taxon>
        <taxon>Pseudomonadota</taxon>
        <taxon>Betaproteobacteria</taxon>
        <taxon>Nitrosomonadales</taxon>
        <taxon>Methylophilaceae</taxon>
        <taxon>Pseudomethylobacillus</taxon>
    </lineage>
</organism>
<dbReference type="SUPFAM" id="SSF69279">
    <property type="entry name" value="Phage tail proteins"/>
    <property type="match status" value="1"/>
</dbReference>
<name>A0A3N0UZF7_9PROT</name>
<protein>
    <submittedName>
        <fullName evidence="1">Uncharacterized protein</fullName>
    </submittedName>
</protein>
<reference evidence="1 2" key="1">
    <citation type="submission" date="2018-10" db="EMBL/GenBank/DDBJ databases">
        <authorList>
            <person name="Chen W.-M."/>
        </authorList>
    </citation>
    <scope>NUCLEOTIDE SEQUENCE [LARGE SCALE GENOMIC DNA]</scope>
    <source>
        <strain evidence="1 2">H-5</strain>
    </source>
</reference>
<sequence length="485" mass="52467">MDTRFSAATSVDDERSVAVVAYPVGTPIAAVVAGTAPSPLDLSPYATRVQQSTGELTVGLSWHHELYGVAQPVPGQVLAVFVEGVLLVATLIESLNDYRLSSGERRMTLTARSPDAFSVWREVKRVTDIYPLGTRLDQIARDIALDVGLTPAEIALPPIMYAVPHSNLQLADLTAWDMLETLLLPAGLAPWIDGCGRLRAKSRDLARRADVALTNDRIVAVTRGRAAVPLSSLRLAWQDPDFTEVVQQDQSLASANITAGFFQMRQEQDVYWSDDRTQRARNTRLVIKQSANSGLFSVCSEDYSATAHTGGRITLETAAWVPGLMGVFLATKAAGLIPDIAPPFGGPTTPVGKAVHAALELSVLLTMASIGTGSYEVWGAPYDYVHARHTTEAYDAAAPAWLDKVEIIESDLVQNDAHAQAFAARELIYRAHAAQRYGVTIVDDLRLEPGDILDLPDGSRLYVTGLTRDLTRDAPARLEVEGFVA</sequence>
<keyword evidence="2" id="KW-1185">Reference proteome</keyword>
<evidence type="ECO:0000313" key="2">
    <source>
        <dbReference type="Proteomes" id="UP000275137"/>
    </source>
</evidence>
<dbReference type="EMBL" id="RJVP01000004">
    <property type="protein sequence ID" value="ROH85742.1"/>
    <property type="molecule type" value="Genomic_DNA"/>
</dbReference>
<accession>A0A3N0UZF7</accession>
<dbReference type="AlphaFoldDB" id="A0A3N0UZF7"/>
<proteinExistence type="predicted"/>